<protein>
    <submittedName>
        <fullName evidence="1">TIGR03089 family protein</fullName>
    </submittedName>
</protein>
<sequence length="254" mass="26702">MVTTPYELLRHELQRDGSRPFVTYYDDATGERVELSVATFDNWVAKTAGLLRDDLAADAGARVALLLPPHWQALVWAGACWAVGACLTDSIDDAAAVVTGPDSLEDAAASDVDDVIAHSLRPMGARFADPLPIGVLDYAVEVPGHADELVAYVPPSADEPALEAGGAVHTLGGLVEHARERAKQLGIGPEARLLVPASDVRAAVVDAFLVPLVVSGSAVLVQNEETAGRDNRTAAERVTTVVPTPAPTADDHEH</sequence>
<organism evidence="1 2">
    <name type="scientific">Phytoactinopolyspora halophila</name>
    <dbReference type="NCBI Taxonomy" id="1981511"/>
    <lineage>
        <taxon>Bacteria</taxon>
        <taxon>Bacillati</taxon>
        <taxon>Actinomycetota</taxon>
        <taxon>Actinomycetes</taxon>
        <taxon>Jiangellales</taxon>
        <taxon>Jiangellaceae</taxon>
        <taxon>Phytoactinopolyspora</taxon>
    </lineage>
</organism>
<keyword evidence="2" id="KW-1185">Reference proteome</keyword>
<reference evidence="1 2" key="1">
    <citation type="submission" date="2018-06" db="EMBL/GenBank/DDBJ databases">
        <title>Phytoactinopolyspora halophila sp. nov., a novel halophilic actinomycete isolated from a saline soil in China.</title>
        <authorList>
            <person name="Tang S.-K."/>
        </authorList>
    </citation>
    <scope>NUCLEOTIDE SEQUENCE [LARGE SCALE GENOMIC DNA]</scope>
    <source>
        <strain evidence="1 2">YIM 96934</strain>
    </source>
</reference>
<dbReference type="NCBIfam" id="TIGR03089">
    <property type="entry name" value="TIGR03089 family protein"/>
    <property type="match status" value="1"/>
</dbReference>
<accession>A0A329R4N0</accession>
<evidence type="ECO:0000313" key="1">
    <source>
        <dbReference type="EMBL" id="RAW18979.1"/>
    </source>
</evidence>
<dbReference type="InterPro" id="IPR017523">
    <property type="entry name" value="Rv3268"/>
</dbReference>
<dbReference type="AlphaFoldDB" id="A0A329R4N0"/>
<gene>
    <name evidence="1" type="ORF">DPM12_01900</name>
</gene>
<dbReference type="InterPro" id="IPR042099">
    <property type="entry name" value="ANL_N_sf"/>
</dbReference>
<dbReference type="OrthoDB" id="3396763at2"/>
<dbReference type="RefSeq" id="WP_112256694.1">
    <property type="nucleotide sequence ID" value="NZ_QMIG01000001.1"/>
</dbReference>
<dbReference type="Proteomes" id="UP000250462">
    <property type="component" value="Unassembled WGS sequence"/>
</dbReference>
<evidence type="ECO:0000313" key="2">
    <source>
        <dbReference type="Proteomes" id="UP000250462"/>
    </source>
</evidence>
<dbReference type="EMBL" id="QMIG01000001">
    <property type="protein sequence ID" value="RAW18979.1"/>
    <property type="molecule type" value="Genomic_DNA"/>
</dbReference>
<comment type="caution">
    <text evidence="1">The sequence shown here is derived from an EMBL/GenBank/DDBJ whole genome shotgun (WGS) entry which is preliminary data.</text>
</comment>
<dbReference type="SUPFAM" id="SSF56801">
    <property type="entry name" value="Acetyl-CoA synthetase-like"/>
    <property type="match status" value="1"/>
</dbReference>
<proteinExistence type="predicted"/>
<name>A0A329R4N0_9ACTN</name>
<dbReference type="Gene3D" id="3.40.50.12780">
    <property type="entry name" value="N-terminal domain of ligase-like"/>
    <property type="match status" value="1"/>
</dbReference>